<feature type="region of interest" description="Disordered" evidence="9">
    <location>
        <begin position="749"/>
        <end position="783"/>
    </location>
</feature>
<feature type="compositionally biased region" description="Polar residues" evidence="9">
    <location>
        <begin position="244"/>
        <end position="256"/>
    </location>
</feature>
<gene>
    <name evidence="13" type="ORF">GCK72_005074</name>
</gene>
<dbReference type="AlphaFoldDB" id="A0A6A5HG40"/>
<protein>
    <submittedName>
        <fullName evidence="13">Uncharacterized protein</fullName>
    </submittedName>
</protein>
<dbReference type="CDD" id="cd04438">
    <property type="entry name" value="DEP_dishevelled"/>
    <property type="match status" value="1"/>
</dbReference>
<evidence type="ECO:0000313" key="14">
    <source>
        <dbReference type="Proteomes" id="UP000483820"/>
    </source>
</evidence>
<dbReference type="PANTHER" id="PTHR10878:SF24">
    <property type="entry name" value="SEGMENT POLARITY PROTEIN DISHEVELLED HOMOLOG MIG-5"/>
    <property type="match status" value="1"/>
</dbReference>
<keyword evidence="4" id="KW-0217">Developmental protein</keyword>
<feature type="compositionally biased region" description="Polar residues" evidence="9">
    <location>
        <begin position="749"/>
        <end position="762"/>
    </location>
</feature>
<feature type="domain" description="PDZ" evidence="10">
    <location>
        <begin position="372"/>
        <end position="440"/>
    </location>
</feature>
<dbReference type="SMART" id="SM00228">
    <property type="entry name" value="PDZ"/>
    <property type="match status" value="1"/>
</dbReference>
<dbReference type="InterPro" id="IPR038207">
    <property type="entry name" value="DIX_dom_sf"/>
</dbReference>
<dbReference type="GO" id="GO:0016477">
    <property type="term" value="P:cell migration"/>
    <property type="evidence" value="ECO:0007669"/>
    <property type="project" value="UniProtKB-ARBA"/>
</dbReference>
<feature type="compositionally biased region" description="Basic and acidic residues" evidence="9">
    <location>
        <begin position="306"/>
        <end position="315"/>
    </location>
</feature>
<proteinExistence type="inferred from homology"/>
<dbReference type="PANTHER" id="PTHR10878">
    <property type="entry name" value="SEGMENT POLARITY PROTEIN DISHEVELLED"/>
    <property type="match status" value="1"/>
</dbReference>
<evidence type="ECO:0000313" key="13">
    <source>
        <dbReference type="EMBL" id="KAF1765122.1"/>
    </source>
</evidence>
<dbReference type="PROSITE" id="PS50841">
    <property type="entry name" value="DIX"/>
    <property type="match status" value="1"/>
</dbReference>
<reference evidence="13 14" key="1">
    <citation type="submission" date="2019-12" db="EMBL/GenBank/DDBJ databases">
        <title>Chromosome-level assembly of the Caenorhabditis remanei genome.</title>
        <authorList>
            <person name="Teterina A.A."/>
            <person name="Willis J.H."/>
            <person name="Phillips P.C."/>
        </authorList>
    </citation>
    <scope>NUCLEOTIDE SEQUENCE [LARGE SCALE GENOMIC DNA]</scope>
    <source>
        <strain evidence="13 14">PX506</strain>
        <tissue evidence="13">Whole organism</tissue>
    </source>
</reference>
<feature type="region of interest" description="Disordered" evidence="9">
    <location>
        <begin position="244"/>
        <end position="272"/>
    </location>
</feature>
<dbReference type="KEGG" id="crq:GCK72_005074"/>
<evidence type="ECO:0000259" key="10">
    <source>
        <dbReference type="PROSITE" id="PS50106"/>
    </source>
</evidence>
<dbReference type="Gene3D" id="2.40.240.130">
    <property type="match status" value="1"/>
</dbReference>
<evidence type="ECO:0000256" key="4">
    <source>
        <dbReference type="ARBA" id="ARBA00022473"/>
    </source>
</evidence>
<feature type="compositionally biased region" description="Basic residues" evidence="9">
    <location>
        <begin position="337"/>
        <end position="348"/>
    </location>
</feature>
<dbReference type="GO" id="GO:0005829">
    <property type="term" value="C:cytosol"/>
    <property type="evidence" value="ECO:0007669"/>
    <property type="project" value="TreeGrafter"/>
</dbReference>
<dbReference type="CDD" id="cd06717">
    <property type="entry name" value="PDZ_Dishevelled-like"/>
    <property type="match status" value="1"/>
</dbReference>
<dbReference type="InterPro" id="IPR036390">
    <property type="entry name" value="WH_DNA-bd_sf"/>
</dbReference>
<feature type="domain" description="DIX" evidence="12">
    <location>
        <begin position="155"/>
        <end position="237"/>
    </location>
</feature>
<dbReference type="GO" id="GO:0060070">
    <property type="term" value="P:canonical Wnt signaling pathway"/>
    <property type="evidence" value="ECO:0007669"/>
    <property type="project" value="TreeGrafter"/>
</dbReference>
<dbReference type="Gene3D" id="1.10.10.10">
    <property type="entry name" value="Winged helix-like DNA-binding domain superfamily/Winged helix DNA-binding domain"/>
    <property type="match status" value="1"/>
</dbReference>
<dbReference type="InterPro" id="IPR001478">
    <property type="entry name" value="PDZ"/>
</dbReference>
<comment type="subcellular location">
    <subcellularLocation>
        <location evidence="2">Cytoplasm</location>
    </subcellularLocation>
    <subcellularLocation>
        <location evidence="1">Membrane</location>
    </subcellularLocation>
</comment>
<dbReference type="GO" id="GO:0035556">
    <property type="term" value="P:intracellular signal transduction"/>
    <property type="evidence" value="ECO:0007669"/>
    <property type="project" value="InterPro"/>
</dbReference>
<dbReference type="InterPro" id="IPR001158">
    <property type="entry name" value="DIX"/>
</dbReference>
<evidence type="ECO:0000256" key="9">
    <source>
        <dbReference type="SAM" id="MobiDB-lite"/>
    </source>
</evidence>
<dbReference type="Pfam" id="PF00610">
    <property type="entry name" value="DEP"/>
    <property type="match status" value="1"/>
</dbReference>
<dbReference type="GeneID" id="9822138"/>
<dbReference type="PROSITE" id="PS50186">
    <property type="entry name" value="DEP"/>
    <property type="match status" value="1"/>
</dbReference>
<keyword evidence="6 8" id="KW-0879">Wnt signaling pathway</keyword>
<dbReference type="SMART" id="SM00021">
    <property type="entry name" value="DAX"/>
    <property type="match status" value="1"/>
</dbReference>
<dbReference type="GO" id="GO:0035591">
    <property type="term" value="F:signaling adaptor activity"/>
    <property type="evidence" value="ECO:0007669"/>
    <property type="project" value="UniProtKB-ARBA"/>
</dbReference>
<dbReference type="GO" id="GO:0048730">
    <property type="term" value="P:epidermis morphogenesis"/>
    <property type="evidence" value="ECO:0007669"/>
    <property type="project" value="UniProtKB-ARBA"/>
</dbReference>
<dbReference type="GO" id="GO:0048598">
    <property type="term" value="P:embryonic morphogenesis"/>
    <property type="evidence" value="ECO:0007669"/>
    <property type="project" value="UniProtKB-ARBA"/>
</dbReference>
<feature type="compositionally biased region" description="Basic and acidic residues" evidence="9">
    <location>
        <begin position="327"/>
        <end position="336"/>
    </location>
</feature>
<dbReference type="GO" id="GO:0048699">
    <property type="term" value="P:generation of neurons"/>
    <property type="evidence" value="ECO:0007669"/>
    <property type="project" value="UniProtKB-ARBA"/>
</dbReference>
<evidence type="ECO:0000256" key="3">
    <source>
        <dbReference type="ARBA" id="ARBA00008735"/>
    </source>
</evidence>
<dbReference type="GO" id="GO:0005109">
    <property type="term" value="F:frizzled binding"/>
    <property type="evidence" value="ECO:0007669"/>
    <property type="project" value="TreeGrafter"/>
</dbReference>
<sequence>MNSINAQYCIPAPGYCSTLVRQSSSASGHGVVAKKLSREKISNSLAKNTAASSGKEYLKMVKRSSSAHSRLMSQRTFSVESGSIDSSEPLTPQLTAPSEESRFHLAGSWMLNFELLQDSGSVICDDNISNIIDEHLVKTNSPPLIYMEPPCTSDSNQIKVFYYLDDETTPYVSVIDTREGVATLGNFKNSFTKRGYKYYGKELDPDIQREVKVELTSDSDRLRKSQNGFFEVFLVSTPGYGTLPRNTGTMTRTQRTALDKRRRRSADFDATPYSDASLAPSTIVSRRAGEHLAELYTSNSEDPYQYDEHTRRTIDDSSIYEPLGTRDMNKFHDDDRRKRKQKKERFRRPYVPSTISSATESSVNSGLPRILEIYLPMKNVPYLGLSVCTMDGHIFVSEIAPEGAVEKDGRVNVGDQILQVNRVSFEDLSGPQAVRALRDAAASKRPITLYISKFARGAPSEYDDPLASMASETMPLDVGVWVETAVQNTEKMKALGLDPQEQTMTSVDDGTLPFTSTASDDEERILYDQRRNGIPRALLEEAERKKENERNEKAEQLTELIDPIIVVRAMARPDSGLVVKNRKWLKILVPMSFIGCDLIDWLVEHMTDIHSRKHARLYAARLLAAGLIRHVVSKLTFTEKCYYVFGDGILSTDRNSTDTSGTSGTTMRVEATTEVTYVGSPAPHALATRIGRNIPPHRLETTTLSPVAHDQTWLRRRRDCESPMTNDYASMVGESQIGMNPAGHYNPYATKNNRQVPAPSQVTTSSLTNGSGGIGGPPPTPLSSTMVLAASPIQSQNIINHDFDGENNSKSRILRT</sequence>
<dbReference type="InterPro" id="IPR000591">
    <property type="entry name" value="DEP_dom"/>
</dbReference>
<dbReference type="SUPFAM" id="SSF50156">
    <property type="entry name" value="PDZ domain-like"/>
    <property type="match status" value="1"/>
</dbReference>
<evidence type="ECO:0000256" key="6">
    <source>
        <dbReference type="ARBA" id="ARBA00022687"/>
    </source>
</evidence>
<dbReference type="RefSeq" id="XP_053589212.1">
    <property type="nucleotide sequence ID" value="XM_053725018.1"/>
</dbReference>
<evidence type="ECO:0000256" key="2">
    <source>
        <dbReference type="ARBA" id="ARBA00004496"/>
    </source>
</evidence>
<feature type="region of interest" description="Disordered" evidence="9">
    <location>
        <begin position="296"/>
        <end position="361"/>
    </location>
</feature>
<dbReference type="Pfam" id="PF00595">
    <property type="entry name" value="PDZ"/>
    <property type="match status" value="1"/>
</dbReference>
<organism evidence="13 14">
    <name type="scientific">Caenorhabditis remanei</name>
    <name type="common">Caenorhabditis vulgaris</name>
    <dbReference type="NCBI Taxonomy" id="31234"/>
    <lineage>
        <taxon>Eukaryota</taxon>
        <taxon>Metazoa</taxon>
        <taxon>Ecdysozoa</taxon>
        <taxon>Nematoda</taxon>
        <taxon>Chromadorea</taxon>
        <taxon>Rhabditida</taxon>
        <taxon>Rhabditina</taxon>
        <taxon>Rhabditomorpha</taxon>
        <taxon>Rhabditoidea</taxon>
        <taxon>Rhabditidae</taxon>
        <taxon>Peloderinae</taxon>
        <taxon>Caenorhabditis</taxon>
    </lineage>
</organism>
<dbReference type="GO" id="GO:0003002">
    <property type="term" value="P:regionalization"/>
    <property type="evidence" value="ECO:0007669"/>
    <property type="project" value="UniProtKB-ARBA"/>
</dbReference>
<accession>A0A6A5HG40</accession>
<dbReference type="InterPro" id="IPR036034">
    <property type="entry name" value="PDZ_sf"/>
</dbReference>
<dbReference type="InterPro" id="IPR036388">
    <property type="entry name" value="WH-like_DNA-bd_sf"/>
</dbReference>
<dbReference type="Gene3D" id="2.30.42.10">
    <property type="match status" value="1"/>
</dbReference>
<dbReference type="InterPro" id="IPR015506">
    <property type="entry name" value="Dsh/Dvl-rel"/>
</dbReference>
<evidence type="ECO:0000259" key="12">
    <source>
        <dbReference type="PROSITE" id="PS50841"/>
    </source>
</evidence>
<dbReference type="SMART" id="SM00049">
    <property type="entry name" value="DEP"/>
    <property type="match status" value="1"/>
</dbReference>
<comment type="similarity">
    <text evidence="3">Belongs to the DSH family.</text>
</comment>
<dbReference type="SUPFAM" id="SSF46785">
    <property type="entry name" value="Winged helix' DNA-binding domain"/>
    <property type="match status" value="1"/>
</dbReference>
<dbReference type="GO" id="GO:0005938">
    <property type="term" value="C:cell cortex"/>
    <property type="evidence" value="ECO:0007669"/>
    <property type="project" value="UniProtKB-ARBA"/>
</dbReference>
<keyword evidence="5" id="KW-0963">Cytoplasm</keyword>
<dbReference type="Pfam" id="PF00778">
    <property type="entry name" value="DIX"/>
    <property type="match status" value="1"/>
</dbReference>
<evidence type="ECO:0000256" key="5">
    <source>
        <dbReference type="ARBA" id="ARBA00022490"/>
    </source>
</evidence>
<dbReference type="FunFam" id="1.10.10.10:FF:000400">
    <property type="entry name" value="DiSHevelled related"/>
    <property type="match status" value="1"/>
</dbReference>
<dbReference type="FunFam" id="2.30.42.10:FF:000203">
    <property type="entry name" value="DiSHevelled related"/>
    <property type="match status" value="1"/>
</dbReference>
<dbReference type="EMBL" id="WUAV01000002">
    <property type="protein sequence ID" value="KAF1765122.1"/>
    <property type="molecule type" value="Genomic_DNA"/>
</dbReference>
<comment type="caution">
    <text evidence="13">The sequence shown here is derived from an EMBL/GenBank/DDBJ whole genome shotgun (WGS) entry which is preliminary data.</text>
</comment>
<name>A0A6A5HG40_CAERE</name>
<dbReference type="Proteomes" id="UP000483820">
    <property type="component" value="Chromosome II"/>
</dbReference>
<dbReference type="CTD" id="9822138"/>
<dbReference type="GO" id="GO:0048646">
    <property type="term" value="P:anatomical structure formation involved in morphogenesis"/>
    <property type="evidence" value="ECO:0007669"/>
    <property type="project" value="UniProtKB-ARBA"/>
</dbReference>
<dbReference type="GO" id="GO:0000132">
    <property type="term" value="P:establishment of mitotic spindle orientation"/>
    <property type="evidence" value="ECO:0007669"/>
    <property type="project" value="UniProtKB-ARBA"/>
</dbReference>
<feature type="domain" description="DEP" evidence="11">
    <location>
        <begin position="573"/>
        <end position="647"/>
    </location>
</feature>
<dbReference type="GO" id="GO:0009887">
    <property type="term" value="P:animal organ morphogenesis"/>
    <property type="evidence" value="ECO:0007669"/>
    <property type="project" value="UniProtKB-ARBA"/>
</dbReference>
<dbReference type="SUPFAM" id="SSF54236">
    <property type="entry name" value="Ubiquitin-like"/>
    <property type="match status" value="1"/>
</dbReference>
<dbReference type="InterPro" id="IPR029071">
    <property type="entry name" value="Ubiquitin-like_domsf"/>
</dbReference>
<evidence type="ECO:0000256" key="1">
    <source>
        <dbReference type="ARBA" id="ARBA00004370"/>
    </source>
</evidence>
<dbReference type="GO" id="GO:0016020">
    <property type="term" value="C:membrane"/>
    <property type="evidence" value="ECO:0007669"/>
    <property type="project" value="UniProtKB-SubCell"/>
</dbReference>
<dbReference type="PROSITE" id="PS50106">
    <property type="entry name" value="PDZ"/>
    <property type="match status" value="1"/>
</dbReference>
<evidence type="ECO:0000259" key="11">
    <source>
        <dbReference type="PROSITE" id="PS50186"/>
    </source>
</evidence>
<dbReference type="GO" id="GO:0048468">
    <property type="term" value="P:cell development"/>
    <property type="evidence" value="ECO:0007669"/>
    <property type="project" value="UniProtKB-ARBA"/>
</dbReference>
<evidence type="ECO:0000256" key="8">
    <source>
        <dbReference type="PROSITE-ProRule" id="PRU00069"/>
    </source>
</evidence>
<keyword evidence="7" id="KW-0472">Membrane</keyword>
<evidence type="ECO:0000256" key="7">
    <source>
        <dbReference type="ARBA" id="ARBA00023136"/>
    </source>
</evidence>